<sequence>TLEVLKVSPIPADIITLGAEGLRNIWHDAKLNKIFYFERRQQNG</sequence>
<dbReference type="Proteomes" id="UP000199315">
    <property type="component" value="Unassembled WGS sequence"/>
</dbReference>
<reference evidence="1 2" key="1">
    <citation type="submission" date="2016-09" db="EMBL/GenBank/DDBJ databases">
        <authorList>
            <person name="Capua I."/>
            <person name="De Benedictis P."/>
            <person name="Joannis T."/>
            <person name="Lombin L.H."/>
            <person name="Cattoli G."/>
        </authorList>
    </citation>
    <scope>NUCLEOTIDE SEQUENCE [LARGE SCALE GENOMIC DNA]</scope>
    <source>
        <strain evidence="1 2">GluBS11</strain>
    </source>
</reference>
<name>A0A1D3TXI4_9FIRM</name>
<feature type="non-terminal residue" evidence="1">
    <location>
        <position position="1"/>
    </location>
</feature>
<evidence type="ECO:0000313" key="2">
    <source>
        <dbReference type="Proteomes" id="UP000199315"/>
    </source>
</evidence>
<dbReference type="AlphaFoldDB" id="A0A1D3TXI4"/>
<gene>
    <name evidence="1" type="ORF">SAMN05421730_10321</name>
</gene>
<organism evidence="1 2">
    <name type="scientific">Anaerobium acetethylicum</name>
    <dbReference type="NCBI Taxonomy" id="1619234"/>
    <lineage>
        <taxon>Bacteria</taxon>
        <taxon>Bacillati</taxon>
        <taxon>Bacillota</taxon>
        <taxon>Clostridia</taxon>
        <taxon>Lachnospirales</taxon>
        <taxon>Lachnospiraceae</taxon>
        <taxon>Anaerobium</taxon>
    </lineage>
</organism>
<proteinExistence type="predicted"/>
<dbReference type="EMBL" id="FMKA01000032">
    <property type="protein sequence ID" value="SCP99078.1"/>
    <property type="molecule type" value="Genomic_DNA"/>
</dbReference>
<protein>
    <submittedName>
        <fullName evidence="1">Uncharacterized protein</fullName>
    </submittedName>
</protein>
<evidence type="ECO:0000313" key="1">
    <source>
        <dbReference type="EMBL" id="SCP99078.1"/>
    </source>
</evidence>
<keyword evidence="2" id="KW-1185">Reference proteome</keyword>
<accession>A0A1D3TXI4</accession>